<dbReference type="RefSeq" id="WP_169101998.1">
    <property type="nucleotide sequence ID" value="NZ_JABBVZ010000086.1"/>
</dbReference>
<evidence type="ECO:0000313" key="2">
    <source>
        <dbReference type="Proteomes" id="UP000533476"/>
    </source>
</evidence>
<proteinExistence type="predicted"/>
<dbReference type="EMBL" id="JABBVZ010000086">
    <property type="protein sequence ID" value="NMP24138.1"/>
    <property type="molecule type" value="Genomic_DNA"/>
</dbReference>
<organism evidence="1 2">
    <name type="scientific">Sulfobacillus harzensis</name>
    <dbReference type="NCBI Taxonomy" id="2729629"/>
    <lineage>
        <taxon>Bacteria</taxon>
        <taxon>Bacillati</taxon>
        <taxon>Bacillota</taxon>
        <taxon>Clostridia</taxon>
        <taxon>Eubacteriales</taxon>
        <taxon>Clostridiales Family XVII. Incertae Sedis</taxon>
        <taxon>Sulfobacillus</taxon>
    </lineage>
</organism>
<dbReference type="AlphaFoldDB" id="A0A7Y0Q3D8"/>
<accession>A0A7Y0Q3D8</accession>
<evidence type="ECO:0000313" key="1">
    <source>
        <dbReference type="EMBL" id="NMP24138.1"/>
    </source>
</evidence>
<protein>
    <submittedName>
        <fullName evidence="1">Uncharacterized protein</fullName>
    </submittedName>
</protein>
<sequence length="124" mass="14282">MARDLPIGNGSLLVSFDQQYCIRDCYFPLVGQENHTAGHRFYLGVWTQGLFSWVSDESWERQLAYEPNTLATQVSLQNTKLGLSIVASDVVDFQQNVLIRRFRITNLNPAVTEVRLFLHHDFHV</sequence>
<reference evidence="1 2" key="1">
    <citation type="submission" date="2020-04" db="EMBL/GenBank/DDBJ databases">
        <authorList>
            <person name="Zhang R."/>
            <person name="Schippers A."/>
        </authorList>
    </citation>
    <scope>NUCLEOTIDE SEQUENCE [LARGE SCALE GENOMIC DNA]</scope>
    <source>
        <strain evidence="1 2">DSM 109850</strain>
    </source>
</reference>
<comment type="caution">
    <text evidence="1">The sequence shown here is derived from an EMBL/GenBank/DDBJ whole genome shotgun (WGS) entry which is preliminary data.</text>
</comment>
<gene>
    <name evidence="1" type="ORF">HIJ39_17540</name>
</gene>
<dbReference type="Proteomes" id="UP000533476">
    <property type="component" value="Unassembled WGS sequence"/>
</dbReference>
<name>A0A7Y0Q3D8_9FIRM</name>
<keyword evidence="2" id="KW-1185">Reference proteome</keyword>